<evidence type="ECO:0000259" key="2">
    <source>
        <dbReference type="Pfam" id="PF08327"/>
    </source>
</evidence>
<comment type="similarity">
    <text evidence="1">Belongs to the AHA1 family.</text>
</comment>
<feature type="domain" description="Activator of Hsp90 ATPase homologue 1/2-like C-terminal" evidence="2">
    <location>
        <begin position="26"/>
        <end position="136"/>
    </location>
</feature>
<dbReference type="InterPro" id="IPR013538">
    <property type="entry name" value="ASHA1/2-like_C"/>
</dbReference>
<organism evidence="3 4">
    <name type="scientific">Mucilaginibacter angelicae</name>
    <dbReference type="NCBI Taxonomy" id="869718"/>
    <lineage>
        <taxon>Bacteria</taxon>
        <taxon>Pseudomonadati</taxon>
        <taxon>Bacteroidota</taxon>
        <taxon>Sphingobacteriia</taxon>
        <taxon>Sphingobacteriales</taxon>
        <taxon>Sphingobacteriaceae</taxon>
        <taxon>Mucilaginibacter</taxon>
    </lineage>
</organism>
<dbReference type="Gene3D" id="3.30.530.20">
    <property type="match status" value="1"/>
</dbReference>
<sequence length="153" mass="17381">MNKPDYQILIKVNATAEQAAAGISNVAAWWGTHIEGTSEKAGDRFTIRFGETLVDFLVAQVIPTQKIIWQVTGSHLHWLQDPQEWLHHRLVWEIAENNKNTTINFTQEGLTSVQECFDNCEKGWNFYIGESLKLLLDTGTGKPDSRKRDPNIS</sequence>
<dbReference type="Proteomes" id="UP001589828">
    <property type="component" value="Unassembled WGS sequence"/>
</dbReference>
<evidence type="ECO:0000313" key="3">
    <source>
        <dbReference type="EMBL" id="MFC0518045.1"/>
    </source>
</evidence>
<dbReference type="RefSeq" id="WP_377025770.1">
    <property type="nucleotide sequence ID" value="NZ_JBHLTS010000077.1"/>
</dbReference>
<dbReference type="Pfam" id="PF08327">
    <property type="entry name" value="AHSA1"/>
    <property type="match status" value="1"/>
</dbReference>
<gene>
    <name evidence="3" type="ORF">ACFFGT_27775</name>
</gene>
<evidence type="ECO:0000256" key="1">
    <source>
        <dbReference type="ARBA" id="ARBA00006817"/>
    </source>
</evidence>
<reference evidence="3 4" key="1">
    <citation type="submission" date="2024-09" db="EMBL/GenBank/DDBJ databases">
        <authorList>
            <person name="Sun Q."/>
            <person name="Mori K."/>
        </authorList>
    </citation>
    <scope>NUCLEOTIDE SEQUENCE [LARGE SCALE GENOMIC DNA]</scope>
    <source>
        <strain evidence="3 4">NCAIM B.02415</strain>
    </source>
</reference>
<proteinExistence type="inferred from homology"/>
<comment type="caution">
    <text evidence="3">The sequence shown here is derived from an EMBL/GenBank/DDBJ whole genome shotgun (WGS) entry which is preliminary data.</text>
</comment>
<dbReference type="EMBL" id="JBHLTS010000077">
    <property type="protein sequence ID" value="MFC0518045.1"/>
    <property type="molecule type" value="Genomic_DNA"/>
</dbReference>
<evidence type="ECO:0000313" key="4">
    <source>
        <dbReference type="Proteomes" id="UP001589828"/>
    </source>
</evidence>
<accession>A0ABV6LEZ7</accession>
<name>A0ABV6LEZ7_9SPHI</name>
<protein>
    <submittedName>
        <fullName evidence="3">SRPBCC domain-containing protein</fullName>
    </submittedName>
</protein>
<keyword evidence="4" id="KW-1185">Reference proteome</keyword>
<dbReference type="InterPro" id="IPR023393">
    <property type="entry name" value="START-like_dom_sf"/>
</dbReference>
<dbReference type="SUPFAM" id="SSF55961">
    <property type="entry name" value="Bet v1-like"/>
    <property type="match status" value="1"/>
</dbReference>